<name>A0A3E2HKA8_SCYLI</name>
<evidence type="ECO:0000313" key="3">
    <source>
        <dbReference type="Proteomes" id="UP000258309"/>
    </source>
</evidence>
<organism evidence="2 3">
    <name type="scientific">Scytalidium lignicola</name>
    <name type="common">Hyphomycete</name>
    <dbReference type="NCBI Taxonomy" id="5539"/>
    <lineage>
        <taxon>Eukaryota</taxon>
        <taxon>Fungi</taxon>
        <taxon>Dikarya</taxon>
        <taxon>Ascomycota</taxon>
        <taxon>Pezizomycotina</taxon>
        <taxon>Leotiomycetes</taxon>
        <taxon>Leotiomycetes incertae sedis</taxon>
        <taxon>Scytalidium</taxon>
    </lineage>
</organism>
<feature type="non-terminal residue" evidence="2">
    <location>
        <position position="1"/>
    </location>
</feature>
<keyword evidence="3" id="KW-1185">Reference proteome</keyword>
<accession>A0A3E2HKA8</accession>
<proteinExistence type="predicted"/>
<feature type="region of interest" description="Disordered" evidence="1">
    <location>
        <begin position="1"/>
        <end position="24"/>
    </location>
</feature>
<reference evidence="2 3" key="1">
    <citation type="submission" date="2018-05" db="EMBL/GenBank/DDBJ databases">
        <title>Draft genome sequence of Scytalidium lignicola DSM 105466, a ubiquitous saprotrophic fungus.</title>
        <authorList>
            <person name="Buettner E."/>
            <person name="Gebauer A.M."/>
            <person name="Hofrichter M."/>
            <person name="Liers C."/>
            <person name="Kellner H."/>
        </authorList>
    </citation>
    <scope>NUCLEOTIDE SEQUENCE [LARGE SCALE GENOMIC DNA]</scope>
    <source>
        <strain evidence="2 3">DSM 105466</strain>
    </source>
</reference>
<gene>
    <name evidence="2" type="ORF">B7463_g2492</name>
</gene>
<dbReference type="OrthoDB" id="3430204at2759"/>
<sequence>MHVEPSQVEFSARHPINTTGNSVALPNASTVPNNVAKKLGELGVLFCNAGDEEVGQLLQHICNNPDQLSSLRAAILEEALLLLMSRRSYEKLQKL</sequence>
<evidence type="ECO:0000313" key="2">
    <source>
        <dbReference type="EMBL" id="RFU33819.1"/>
    </source>
</evidence>
<comment type="caution">
    <text evidence="2">The sequence shown here is derived from an EMBL/GenBank/DDBJ whole genome shotgun (WGS) entry which is preliminary data.</text>
</comment>
<feature type="non-terminal residue" evidence="2">
    <location>
        <position position="95"/>
    </location>
</feature>
<dbReference type="Proteomes" id="UP000258309">
    <property type="component" value="Unassembled WGS sequence"/>
</dbReference>
<dbReference type="AlphaFoldDB" id="A0A3E2HKA8"/>
<dbReference type="EMBL" id="NCSJ02000029">
    <property type="protein sequence ID" value="RFU33819.1"/>
    <property type="molecule type" value="Genomic_DNA"/>
</dbReference>
<protein>
    <submittedName>
        <fullName evidence="2">Uncharacterized protein</fullName>
    </submittedName>
</protein>
<evidence type="ECO:0000256" key="1">
    <source>
        <dbReference type="SAM" id="MobiDB-lite"/>
    </source>
</evidence>